<evidence type="ECO:0000256" key="15">
    <source>
        <dbReference type="ARBA" id="ARBA00049902"/>
    </source>
</evidence>
<evidence type="ECO:0000313" key="18">
    <source>
        <dbReference type="Proteomes" id="UP000004956"/>
    </source>
</evidence>
<keyword evidence="4 16" id="KW-0812">Transmembrane</keyword>
<dbReference type="EC" id="2.4.99.28" evidence="14"/>
<dbReference type="GO" id="GO:0032153">
    <property type="term" value="C:cell division site"/>
    <property type="evidence" value="ECO:0007669"/>
    <property type="project" value="TreeGrafter"/>
</dbReference>
<feature type="non-terminal residue" evidence="17">
    <location>
        <position position="1"/>
    </location>
</feature>
<dbReference type="Proteomes" id="UP000004956">
    <property type="component" value="Unassembled WGS sequence"/>
</dbReference>
<comment type="caution">
    <text evidence="17">The sequence shown here is derived from an EMBL/GenBank/DDBJ whole genome shotgun (WGS) entry which is preliminary data.</text>
</comment>
<comment type="catalytic activity">
    <reaction evidence="15">
        <text>[GlcNAc-(1-&gt;4)-Mur2Ac(oyl-L-Ala-gamma-D-Glu-L-Lys-D-Ala-D-Ala)](n)-di-trans,octa-cis-undecaprenyl diphosphate + beta-D-GlcNAc-(1-&gt;4)-Mur2Ac(oyl-L-Ala-gamma-D-Glu-L-Lys-D-Ala-D-Ala)-di-trans,octa-cis-undecaprenyl diphosphate = [GlcNAc-(1-&gt;4)-Mur2Ac(oyl-L-Ala-gamma-D-Glu-L-Lys-D-Ala-D-Ala)](n+1)-di-trans,octa-cis-undecaprenyl diphosphate + di-trans,octa-cis-undecaprenyl diphosphate + H(+)</text>
        <dbReference type="Rhea" id="RHEA:23708"/>
        <dbReference type="Rhea" id="RHEA-COMP:9602"/>
        <dbReference type="Rhea" id="RHEA-COMP:9603"/>
        <dbReference type="ChEBI" id="CHEBI:15378"/>
        <dbReference type="ChEBI" id="CHEBI:58405"/>
        <dbReference type="ChEBI" id="CHEBI:60033"/>
        <dbReference type="ChEBI" id="CHEBI:78435"/>
        <dbReference type="EC" id="2.4.99.28"/>
    </reaction>
</comment>
<dbReference type="EMBL" id="AFBQ01000161">
    <property type="protein sequence ID" value="EHY31430.1"/>
    <property type="molecule type" value="Genomic_DNA"/>
</dbReference>
<evidence type="ECO:0000256" key="8">
    <source>
        <dbReference type="ARBA" id="ARBA00023136"/>
    </source>
</evidence>
<evidence type="ECO:0000256" key="9">
    <source>
        <dbReference type="ARBA" id="ARBA00032370"/>
    </source>
</evidence>
<dbReference type="GO" id="GO:0008360">
    <property type="term" value="P:regulation of cell shape"/>
    <property type="evidence" value="ECO:0007669"/>
    <property type="project" value="UniProtKB-KW"/>
</dbReference>
<comment type="subcellular location">
    <subcellularLocation>
        <location evidence="1">Membrane</location>
        <topology evidence="1">Multi-pass membrane protein</topology>
    </subcellularLocation>
</comment>
<evidence type="ECO:0000256" key="11">
    <source>
        <dbReference type="ARBA" id="ARBA00038053"/>
    </source>
</evidence>
<dbReference type="PANTHER" id="PTHR30474:SF2">
    <property type="entry name" value="PEPTIDOGLYCAN GLYCOSYLTRANSFERASE FTSW-RELATED"/>
    <property type="match status" value="1"/>
</dbReference>
<dbReference type="InterPro" id="IPR018365">
    <property type="entry name" value="Cell_cycle_FtsW-rel_CS"/>
</dbReference>
<dbReference type="AlphaFoldDB" id="H3KEL9"/>
<gene>
    <name evidence="17" type="ORF">HMPREF9440_01183</name>
</gene>
<dbReference type="PANTHER" id="PTHR30474">
    <property type="entry name" value="CELL CYCLE PROTEIN"/>
    <property type="match status" value="1"/>
</dbReference>
<reference evidence="17 18" key="1">
    <citation type="submission" date="2011-11" db="EMBL/GenBank/DDBJ databases">
        <authorList>
            <person name="Weinstock G."/>
            <person name="Sodergren E."/>
            <person name="Clifton S."/>
            <person name="Fulton L."/>
            <person name="Fulton B."/>
            <person name="Courtney L."/>
            <person name="Fronick C."/>
            <person name="Harrison M."/>
            <person name="Strong C."/>
            <person name="Farmer C."/>
            <person name="Delahaunty K."/>
            <person name="Markovic C."/>
            <person name="Hall O."/>
            <person name="Minx P."/>
            <person name="Tomlinson C."/>
            <person name="Mitreva M."/>
            <person name="Hou S."/>
            <person name="Chen J."/>
            <person name="Wollam A."/>
            <person name="Pepin K.H."/>
            <person name="Johnson M."/>
            <person name="Bhonagiri V."/>
            <person name="Zhang X."/>
            <person name="Suruliraj S."/>
            <person name="Warren W."/>
            <person name="Chinwalla A."/>
            <person name="Mardis E.R."/>
            <person name="Wilson R.K."/>
        </authorList>
    </citation>
    <scope>NUCLEOTIDE SEQUENCE [LARGE SCALE GENOMIC DNA]</scope>
    <source>
        <strain evidence="17 18">YIT 11816</strain>
    </source>
</reference>
<evidence type="ECO:0000256" key="1">
    <source>
        <dbReference type="ARBA" id="ARBA00004141"/>
    </source>
</evidence>
<evidence type="ECO:0000256" key="5">
    <source>
        <dbReference type="ARBA" id="ARBA00022960"/>
    </source>
</evidence>
<dbReference type="GO" id="GO:0051301">
    <property type="term" value="P:cell division"/>
    <property type="evidence" value="ECO:0007669"/>
    <property type="project" value="InterPro"/>
</dbReference>
<evidence type="ECO:0000256" key="13">
    <source>
        <dbReference type="ARBA" id="ARBA00041418"/>
    </source>
</evidence>
<protein>
    <recommendedName>
        <fullName evidence="12">Probable peptidoglycan glycosyltransferase FtsW</fullName>
        <ecNumber evidence="14">2.4.99.28</ecNumber>
    </recommendedName>
    <alternativeName>
        <fullName evidence="13">Cell division protein FtsW</fullName>
    </alternativeName>
    <alternativeName>
        <fullName evidence="10">Cell wall polymerase</fullName>
    </alternativeName>
    <alternativeName>
        <fullName evidence="9">Peptidoglycan polymerase</fullName>
    </alternativeName>
</protein>
<dbReference type="PROSITE" id="PS00428">
    <property type="entry name" value="FTSW_RODA_SPOVE"/>
    <property type="match status" value="1"/>
</dbReference>
<accession>H3KEL9</accession>
<keyword evidence="3" id="KW-0808">Transferase</keyword>
<dbReference type="GO" id="GO:0008955">
    <property type="term" value="F:peptidoglycan glycosyltransferase activity"/>
    <property type="evidence" value="ECO:0007669"/>
    <property type="project" value="UniProtKB-EC"/>
</dbReference>
<dbReference type="GO" id="GO:0005886">
    <property type="term" value="C:plasma membrane"/>
    <property type="evidence" value="ECO:0007669"/>
    <property type="project" value="TreeGrafter"/>
</dbReference>
<evidence type="ECO:0000313" key="17">
    <source>
        <dbReference type="EMBL" id="EHY31430.1"/>
    </source>
</evidence>
<keyword evidence="18" id="KW-1185">Reference proteome</keyword>
<evidence type="ECO:0000256" key="7">
    <source>
        <dbReference type="ARBA" id="ARBA00022989"/>
    </source>
</evidence>
<dbReference type="RefSeq" id="WP_008542031.1">
    <property type="nucleotide sequence ID" value="NZ_JH604948.1"/>
</dbReference>
<evidence type="ECO:0000256" key="3">
    <source>
        <dbReference type="ARBA" id="ARBA00022679"/>
    </source>
</evidence>
<dbReference type="HOGENOM" id="CLU_3073715_0_0_4"/>
<name>H3KEL9_9BURK</name>
<keyword evidence="5" id="KW-0133">Cell shape</keyword>
<dbReference type="GO" id="GO:0009252">
    <property type="term" value="P:peptidoglycan biosynthetic process"/>
    <property type="evidence" value="ECO:0007669"/>
    <property type="project" value="UniProtKB-KW"/>
</dbReference>
<evidence type="ECO:0000256" key="10">
    <source>
        <dbReference type="ARBA" id="ARBA00033270"/>
    </source>
</evidence>
<evidence type="ECO:0000256" key="4">
    <source>
        <dbReference type="ARBA" id="ARBA00022692"/>
    </source>
</evidence>
<keyword evidence="7 16" id="KW-1133">Transmembrane helix</keyword>
<keyword evidence="6" id="KW-0573">Peptidoglycan synthesis</keyword>
<dbReference type="InterPro" id="IPR001182">
    <property type="entry name" value="FtsW/RodA"/>
</dbReference>
<evidence type="ECO:0000256" key="2">
    <source>
        <dbReference type="ARBA" id="ARBA00022676"/>
    </source>
</evidence>
<evidence type="ECO:0000256" key="12">
    <source>
        <dbReference type="ARBA" id="ARBA00041185"/>
    </source>
</evidence>
<evidence type="ECO:0000256" key="16">
    <source>
        <dbReference type="SAM" id="Phobius"/>
    </source>
</evidence>
<dbReference type="Pfam" id="PF01098">
    <property type="entry name" value="FTSW_RODA_SPOVE"/>
    <property type="match status" value="1"/>
</dbReference>
<comment type="similarity">
    <text evidence="11">Belongs to the SEDS family. FtsW subfamily.</text>
</comment>
<dbReference type="GO" id="GO:0015648">
    <property type="term" value="F:lipid-linked peptidoglycan transporter activity"/>
    <property type="evidence" value="ECO:0007669"/>
    <property type="project" value="TreeGrafter"/>
</dbReference>
<evidence type="ECO:0000256" key="6">
    <source>
        <dbReference type="ARBA" id="ARBA00022984"/>
    </source>
</evidence>
<evidence type="ECO:0000256" key="14">
    <source>
        <dbReference type="ARBA" id="ARBA00044770"/>
    </source>
</evidence>
<organism evidence="17 18">
    <name type="scientific">Sutterella parvirubra YIT 11816</name>
    <dbReference type="NCBI Taxonomy" id="762967"/>
    <lineage>
        <taxon>Bacteria</taxon>
        <taxon>Pseudomonadati</taxon>
        <taxon>Pseudomonadota</taxon>
        <taxon>Betaproteobacteria</taxon>
        <taxon>Burkholderiales</taxon>
        <taxon>Sutterellaceae</taxon>
        <taxon>Sutterella</taxon>
    </lineage>
</organism>
<feature type="transmembrane region" description="Helical" evidence="16">
    <location>
        <begin position="18"/>
        <end position="39"/>
    </location>
</feature>
<sequence length="52" mass="5316">NIGVASGALPTKGLTLPFVSYGGSSMLAALVAVAMLLRVDKENKILMRGGQV</sequence>
<keyword evidence="8 16" id="KW-0472">Membrane</keyword>
<proteinExistence type="inferred from homology"/>
<keyword evidence="2" id="KW-0328">Glycosyltransferase</keyword>